<reference evidence="1" key="1">
    <citation type="submission" date="2023-05" db="EMBL/GenBank/DDBJ databases">
        <authorList>
            <person name="Zhang X."/>
        </authorList>
    </citation>
    <scope>NUCLEOTIDE SEQUENCE</scope>
    <source>
        <strain evidence="1">BD1B2-1</strain>
    </source>
</reference>
<accession>A0AAE3UCT9</accession>
<dbReference type="Proteomes" id="UP001232063">
    <property type="component" value="Unassembled WGS sequence"/>
</dbReference>
<evidence type="ECO:0000313" key="1">
    <source>
        <dbReference type="EMBL" id="MDJ1501208.1"/>
    </source>
</evidence>
<name>A0AAE3UCT9_9BACT</name>
<comment type="caution">
    <text evidence="1">The sequence shown here is derived from an EMBL/GenBank/DDBJ whole genome shotgun (WGS) entry which is preliminary data.</text>
</comment>
<evidence type="ECO:0000313" key="2">
    <source>
        <dbReference type="Proteomes" id="UP001232063"/>
    </source>
</evidence>
<dbReference type="AlphaFoldDB" id="A0AAE3UCT9"/>
<sequence length="314" mass="36523">MNKQVKELSERIYHILYTFSLDKQATLIPDSIKEILDTIDRNSFTKLLVYTLKQYDSDYFVLFMFACVDSGYYENISYRSLKNILVKIADDQTALYTFISFFFQYLDSNLSKETVILDKGLSASFTNELFPVRSGAVLYKQLLHYHLDTSVSAFDNFSQKLLDEGAGRRERIIYSETEEQIESYRIIYREMRLDFKYSRVSKFSGLFRSALGMLFTEQDQELLELVHQAAIAGVESSYFPDPKVPFDVWVLEKLKDADEWHLPYILDVVGHTKNPSYSKWIDTYATHVNPAISNAAKRALDRLTVYLISDKIMS</sequence>
<gene>
    <name evidence="1" type="ORF">QNI22_11140</name>
</gene>
<keyword evidence="2" id="KW-1185">Reference proteome</keyword>
<proteinExistence type="predicted"/>
<organism evidence="1 2">
    <name type="scientific">Xanthocytophaga agilis</name>
    <dbReference type="NCBI Taxonomy" id="3048010"/>
    <lineage>
        <taxon>Bacteria</taxon>
        <taxon>Pseudomonadati</taxon>
        <taxon>Bacteroidota</taxon>
        <taxon>Cytophagia</taxon>
        <taxon>Cytophagales</taxon>
        <taxon>Rhodocytophagaceae</taxon>
        <taxon>Xanthocytophaga</taxon>
    </lineage>
</organism>
<dbReference type="EMBL" id="JASJOU010000003">
    <property type="protein sequence ID" value="MDJ1501208.1"/>
    <property type="molecule type" value="Genomic_DNA"/>
</dbReference>
<dbReference type="RefSeq" id="WP_314510701.1">
    <property type="nucleotide sequence ID" value="NZ_JASJOU010000003.1"/>
</dbReference>
<protein>
    <submittedName>
        <fullName evidence="1">Uncharacterized protein</fullName>
    </submittedName>
</protein>